<feature type="transmembrane region" description="Helical" evidence="1">
    <location>
        <begin position="77"/>
        <end position="100"/>
    </location>
</feature>
<accession>A0A6A6W546</accession>
<keyword evidence="1" id="KW-0812">Transmembrane</keyword>
<evidence type="ECO:0000313" key="2">
    <source>
        <dbReference type="EMBL" id="KAF2757299.1"/>
    </source>
</evidence>
<evidence type="ECO:0000313" key="3">
    <source>
        <dbReference type="Proteomes" id="UP000799437"/>
    </source>
</evidence>
<dbReference type="RefSeq" id="XP_033599750.1">
    <property type="nucleotide sequence ID" value="XM_033741266.1"/>
</dbReference>
<keyword evidence="3" id="KW-1185">Reference proteome</keyword>
<dbReference type="Proteomes" id="UP000799437">
    <property type="component" value="Unassembled WGS sequence"/>
</dbReference>
<name>A0A6A6W546_9PEZI</name>
<reference evidence="2" key="1">
    <citation type="journal article" date="2020" name="Stud. Mycol.">
        <title>101 Dothideomycetes genomes: a test case for predicting lifestyles and emergence of pathogens.</title>
        <authorList>
            <person name="Haridas S."/>
            <person name="Albert R."/>
            <person name="Binder M."/>
            <person name="Bloem J."/>
            <person name="Labutti K."/>
            <person name="Salamov A."/>
            <person name="Andreopoulos B."/>
            <person name="Baker S."/>
            <person name="Barry K."/>
            <person name="Bills G."/>
            <person name="Bluhm B."/>
            <person name="Cannon C."/>
            <person name="Castanera R."/>
            <person name="Culley D."/>
            <person name="Daum C."/>
            <person name="Ezra D."/>
            <person name="Gonzalez J."/>
            <person name="Henrissat B."/>
            <person name="Kuo A."/>
            <person name="Liang C."/>
            <person name="Lipzen A."/>
            <person name="Lutzoni F."/>
            <person name="Magnuson J."/>
            <person name="Mondo S."/>
            <person name="Nolan M."/>
            <person name="Ohm R."/>
            <person name="Pangilinan J."/>
            <person name="Park H.-J."/>
            <person name="Ramirez L."/>
            <person name="Alfaro M."/>
            <person name="Sun H."/>
            <person name="Tritt A."/>
            <person name="Yoshinaga Y."/>
            <person name="Zwiers L.-H."/>
            <person name="Turgeon B."/>
            <person name="Goodwin S."/>
            <person name="Spatafora J."/>
            <person name="Crous P."/>
            <person name="Grigoriev I."/>
        </authorList>
    </citation>
    <scope>NUCLEOTIDE SEQUENCE</scope>
    <source>
        <strain evidence="2">CBS 121739</strain>
    </source>
</reference>
<dbReference type="AlphaFoldDB" id="A0A6A6W546"/>
<keyword evidence="1" id="KW-1133">Transmembrane helix</keyword>
<proteinExistence type="predicted"/>
<dbReference type="GeneID" id="54482320"/>
<dbReference type="EMBL" id="ML996573">
    <property type="protein sequence ID" value="KAF2757299.1"/>
    <property type="molecule type" value="Genomic_DNA"/>
</dbReference>
<feature type="transmembrane region" description="Helical" evidence="1">
    <location>
        <begin position="52"/>
        <end position="71"/>
    </location>
</feature>
<gene>
    <name evidence="2" type="ORF">EJ05DRAFT_385507</name>
</gene>
<evidence type="ECO:0000256" key="1">
    <source>
        <dbReference type="SAM" id="Phobius"/>
    </source>
</evidence>
<protein>
    <submittedName>
        <fullName evidence="2">Uncharacterized protein</fullName>
    </submittedName>
</protein>
<keyword evidence="1" id="KW-0472">Membrane</keyword>
<organism evidence="2 3">
    <name type="scientific">Pseudovirgaria hyperparasitica</name>
    <dbReference type="NCBI Taxonomy" id="470096"/>
    <lineage>
        <taxon>Eukaryota</taxon>
        <taxon>Fungi</taxon>
        <taxon>Dikarya</taxon>
        <taxon>Ascomycota</taxon>
        <taxon>Pezizomycotina</taxon>
        <taxon>Dothideomycetes</taxon>
        <taxon>Dothideomycetes incertae sedis</taxon>
        <taxon>Acrospermales</taxon>
        <taxon>Acrospermaceae</taxon>
        <taxon>Pseudovirgaria</taxon>
    </lineage>
</organism>
<feature type="transmembrane region" description="Helical" evidence="1">
    <location>
        <begin position="26"/>
        <end position="45"/>
    </location>
</feature>
<sequence length="201" mass="21794">MASGYCLPAAHTHGACVRRGNSCTQIVGSCTTCVSFVCFPSCAFLQGSRSSLCLPHIILLCIGFCIGLGRSSLHQDHLHYCLALLVWTFLDYYFLVLGALRQPDNTPTRGNISKPITSLAVPLCKNHIPITDHASQSAASYYWEACFHASTSSYPEMKAATSTLRVSVPCPCELLDAMSRIRSGADDNPKTISATEVHRHA</sequence>